<accession>A0A2G5CSQ5</accession>
<dbReference type="InParanoid" id="A0A2G5CSQ5"/>
<keyword evidence="1" id="KW-0732">Signal</keyword>
<organism evidence="2 3">
    <name type="scientific">Aquilegia coerulea</name>
    <name type="common">Rocky mountain columbine</name>
    <dbReference type="NCBI Taxonomy" id="218851"/>
    <lineage>
        <taxon>Eukaryota</taxon>
        <taxon>Viridiplantae</taxon>
        <taxon>Streptophyta</taxon>
        <taxon>Embryophyta</taxon>
        <taxon>Tracheophyta</taxon>
        <taxon>Spermatophyta</taxon>
        <taxon>Magnoliopsida</taxon>
        <taxon>Ranunculales</taxon>
        <taxon>Ranunculaceae</taxon>
        <taxon>Thalictroideae</taxon>
        <taxon>Aquilegia</taxon>
    </lineage>
</organism>
<evidence type="ECO:0000313" key="3">
    <source>
        <dbReference type="Proteomes" id="UP000230069"/>
    </source>
</evidence>
<keyword evidence="3" id="KW-1185">Reference proteome</keyword>
<dbReference type="AlphaFoldDB" id="A0A2G5CSQ5"/>
<dbReference type="EMBL" id="KZ305055">
    <property type="protein sequence ID" value="PIA34322.1"/>
    <property type="molecule type" value="Genomic_DNA"/>
</dbReference>
<protein>
    <submittedName>
        <fullName evidence="2">Uncharacterized protein</fullName>
    </submittedName>
</protein>
<name>A0A2G5CSQ5_AQUCA</name>
<evidence type="ECO:0000313" key="2">
    <source>
        <dbReference type="EMBL" id="PIA34322.1"/>
    </source>
</evidence>
<dbReference type="Proteomes" id="UP000230069">
    <property type="component" value="Unassembled WGS sequence"/>
</dbReference>
<sequence>MLKNVVSLIIIFIVRLDYSGSEEFLFISPFEVYFSKNIPLKLGPSYVAMCEDFIELECILREKVFHVEKLILIKNRF</sequence>
<feature type="chain" id="PRO_5013666952" evidence="1">
    <location>
        <begin position="22"/>
        <end position="77"/>
    </location>
</feature>
<reference evidence="2 3" key="1">
    <citation type="submission" date="2017-09" db="EMBL/GenBank/DDBJ databases">
        <title>WGS assembly of Aquilegia coerulea Goldsmith.</title>
        <authorList>
            <person name="Hodges S."/>
            <person name="Kramer E."/>
            <person name="Nordborg M."/>
            <person name="Tomkins J."/>
            <person name="Borevitz J."/>
            <person name="Derieg N."/>
            <person name="Yan J."/>
            <person name="Mihaltcheva S."/>
            <person name="Hayes R.D."/>
            <person name="Rokhsar D."/>
        </authorList>
    </citation>
    <scope>NUCLEOTIDE SEQUENCE [LARGE SCALE GENOMIC DNA]</scope>
    <source>
        <strain evidence="3">cv. Goldsmith</strain>
    </source>
</reference>
<feature type="signal peptide" evidence="1">
    <location>
        <begin position="1"/>
        <end position="21"/>
    </location>
</feature>
<proteinExistence type="predicted"/>
<gene>
    <name evidence="2" type="ORF">AQUCO_03800131v1</name>
</gene>
<evidence type="ECO:0000256" key="1">
    <source>
        <dbReference type="SAM" id="SignalP"/>
    </source>
</evidence>